<accession>E4RUW6</accession>
<dbReference type="PANTHER" id="PTHR43214">
    <property type="entry name" value="TWO-COMPONENT RESPONSE REGULATOR"/>
    <property type="match status" value="1"/>
</dbReference>
<dbReference type="PANTHER" id="PTHR43214:SF41">
    <property type="entry name" value="NITRATE_NITRITE RESPONSE REGULATOR PROTEIN NARP"/>
    <property type="match status" value="1"/>
</dbReference>
<feature type="modified residue" description="4-aspartylphosphate" evidence="5">
    <location>
        <position position="56"/>
    </location>
</feature>
<evidence type="ECO:0000256" key="3">
    <source>
        <dbReference type="ARBA" id="ARBA00023125"/>
    </source>
</evidence>
<evidence type="ECO:0000313" key="9">
    <source>
        <dbReference type="Proteomes" id="UP000007435"/>
    </source>
</evidence>
<dbReference type="InterPro" id="IPR039420">
    <property type="entry name" value="WalR-like"/>
</dbReference>
<keyword evidence="3" id="KW-0238">DNA-binding</keyword>
<name>E4RUW6_LEAB4</name>
<dbReference type="STRING" id="649349.Lbys_1269"/>
<dbReference type="SUPFAM" id="SSF52172">
    <property type="entry name" value="CheY-like"/>
    <property type="match status" value="1"/>
</dbReference>
<dbReference type="GO" id="GO:0000160">
    <property type="term" value="P:phosphorelay signal transduction system"/>
    <property type="evidence" value="ECO:0007669"/>
    <property type="project" value="InterPro"/>
</dbReference>
<protein>
    <submittedName>
        <fullName evidence="8">Two component transcriptional regulator, LuxR family</fullName>
    </submittedName>
</protein>
<reference evidence="8 9" key="2">
    <citation type="journal article" date="2011" name="Stand. Genomic Sci.">
        <title>Complete genome sequence of Leadbetterella byssophila type strain (4M15).</title>
        <authorList>
            <person name="Abt B."/>
            <person name="Teshima H."/>
            <person name="Lucas S."/>
            <person name="Lapidus A."/>
            <person name="Del Rio T.G."/>
            <person name="Nolan M."/>
            <person name="Tice H."/>
            <person name="Cheng J.F."/>
            <person name="Pitluck S."/>
            <person name="Liolios K."/>
            <person name="Pagani I."/>
            <person name="Ivanova N."/>
            <person name="Mavromatis K."/>
            <person name="Pati A."/>
            <person name="Tapia R."/>
            <person name="Han C."/>
            <person name="Goodwin L."/>
            <person name="Chen A."/>
            <person name="Palaniappan K."/>
            <person name="Land M."/>
            <person name="Hauser L."/>
            <person name="Chang Y.J."/>
            <person name="Jeffries C.D."/>
            <person name="Rohde M."/>
            <person name="Goker M."/>
            <person name="Tindall B.J."/>
            <person name="Detter J.C."/>
            <person name="Woyke T."/>
            <person name="Bristow J."/>
            <person name="Eisen J.A."/>
            <person name="Markowitz V."/>
            <person name="Hugenholtz P."/>
            <person name="Klenk H.P."/>
            <person name="Kyrpides N.C."/>
        </authorList>
    </citation>
    <scope>NUCLEOTIDE SEQUENCE [LARGE SCALE GENOMIC DNA]</scope>
    <source>
        <strain evidence="9">DSM 17132 / JCM 16389 / KACC 11308 / NBRC 106382 / 4M15</strain>
    </source>
</reference>
<dbReference type="InterPro" id="IPR000792">
    <property type="entry name" value="Tscrpt_reg_LuxR_C"/>
</dbReference>
<evidence type="ECO:0000256" key="5">
    <source>
        <dbReference type="PROSITE-ProRule" id="PRU00169"/>
    </source>
</evidence>
<dbReference type="CDD" id="cd06170">
    <property type="entry name" value="LuxR_C_like"/>
    <property type="match status" value="1"/>
</dbReference>
<dbReference type="PROSITE" id="PS50043">
    <property type="entry name" value="HTH_LUXR_2"/>
    <property type="match status" value="1"/>
</dbReference>
<reference key="1">
    <citation type="submission" date="2010-11" db="EMBL/GenBank/DDBJ databases">
        <title>The complete genome of Leadbetterella byssophila DSM 17132.</title>
        <authorList>
            <consortium name="US DOE Joint Genome Institute (JGI-PGF)"/>
            <person name="Lucas S."/>
            <person name="Copeland A."/>
            <person name="Lapidus A."/>
            <person name="Glavina del Rio T."/>
            <person name="Dalin E."/>
            <person name="Tice H."/>
            <person name="Bruce D."/>
            <person name="Goodwin L."/>
            <person name="Pitluck S."/>
            <person name="Kyrpides N."/>
            <person name="Mavromatis K."/>
            <person name="Ivanova N."/>
            <person name="Teshima H."/>
            <person name="Brettin T."/>
            <person name="Detter J.C."/>
            <person name="Han C."/>
            <person name="Tapia R."/>
            <person name="Land M."/>
            <person name="Hauser L."/>
            <person name="Markowitz V."/>
            <person name="Cheng J.-F."/>
            <person name="Hugenholtz P."/>
            <person name="Woyke T."/>
            <person name="Wu D."/>
            <person name="Tindall B."/>
            <person name="Pomrenke H.G."/>
            <person name="Brambilla E."/>
            <person name="Klenk H.-P."/>
            <person name="Eisen J.A."/>
        </authorList>
    </citation>
    <scope>NUCLEOTIDE SEQUENCE [LARGE SCALE GENOMIC DNA]</scope>
    <source>
        <strain>DSM 17132</strain>
    </source>
</reference>
<feature type="domain" description="HTH luxR-type" evidence="6">
    <location>
        <begin position="149"/>
        <end position="214"/>
    </location>
</feature>
<evidence type="ECO:0000259" key="7">
    <source>
        <dbReference type="PROSITE" id="PS50110"/>
    </source>
</evidence>
<dbReference type="eggNOG" id="COG2197">
    <property type="taxonomic scope" value="Bacteria"/>
</dbReference>
<dbReference type="Pfam" id="PF00196">
    <property type="entry name" value="GerE"/>
    <property type="match status" value="1"/>
</dbReference>
<evidence type="ECO:0000256" key="2">
    <source>
        <dbReference type="ARBA" id="ARBA00023015"/>
    </source>
</evidence>
<dbReference type="GO" id="GO:0006355">
    <property type="term" value="P:regulation of DNA-templated transcription"/>
    <property type="evidence" value="ECO:0007669"/>
    <property type="project" value="InterPro"/>
</dbReference>
<dbReference type="SUPFAM" id="SSF46894">
    <property type="entry name" value="C-terminal effector domain of the bipartite response regulators"/>
    <property type="match status" value="1"/>
</dbReference>
<dbReference type="SMART" id="SM00421">
    <property type="entry name" value="HTH_LUXR"/>
    <property type="match status" value="1"/>
</dbReference>
<dbReference type="GO" id="GO:0003677">
    <property type="term" value="F:DNA binding"/>
    <property type="evidence" value="ECO:0007669"/>
    <property type="project" value="UniProtKB-KW"/>
</dbReference>
<gene>
    <name evidence="8" type="ordered locus">Lbys_1269</name>
</gene>
<dbReference type="Gene3D" id="3.40.50.2300">
    <property type="match status" value="1"/>
</dbReference>
<keyword evidence="4" id="KW-0804">Transcription</keyword>
<evidence type="ECO:0000259" key="6">
    <source>
        <dbReference type="PROSITE" id="PS50043"/>
    </source>
</evidence>
<keyword evidence="2" id="KW-0805">Transcription regulation</keyword>
<dbReference type="HOGENOM" id="CLU_000445_90_1_10"/>
<evidence type="ECO:0000313" key="8">
    <source>
        <dbReference type="EMBL" id="ADQ16989.1"/>
    </source>
</evidence>
<evidence type="ECO:0000256" key="1">
    <source>
        <dbReference type="ARBA" id="ARBA00022553"/>
    </source>
</evidence>
<dbReference type="EMBL" id="CP002305">
    <property type="protein sequence ID" value="ADQ16989.1"/>
    <property type="molecule type" value="Genomic_DNA"/>
</dbReference>
<dbReference type="Pfam" id="PF00072">
    <property type="entry name" value="Response_reg"/>
    <property type="match status" value="1"/>
</dbReference>
<dbReference type="PROSITE" id="PS00622">
    <property type="entry name" value="HTH_LUXR_1"/>
    <property type="match status" value="1"/>
</dbReference>
<keyword evidence="9" id="KW-1185">Reference proteome</keyword>
<dbReference type="InterPro" id="IPR058245">
    <property type="entry name" value="NreC/VraR/RcsB-like_REC"/>
</dbReference>
<dbReference type="OrthoDB" id="9797341at2"/>
<proteinExistence type="predicted"/>
<dbReference type="Proteomes" id="UP000007435">
    <property type="component" value="Chromosome"/>
</dbReference>
<dbReference type="PRINTS" id="PR00038">
    <property type="entry name" value="HTHLUXR"/>
</dbReference>
<dbReference type="CDD" id="cd17535">
    <property type="entry name" value="REC_NarL-like"/>
    <property type="match status" value="1"/>
</dbReference>
<feature type="domain" description="Response regulatory" evidence="7">
    <location>
        <begin position="5"/>
        <end position="121"/>
    </location>
</feature>
<dbReference type="InterPro" id="IPR016032">
    <property type="entry name" value="Sig_transdc_resp-reg_C-effctor"/>
</dbReference>
<keyword evidence="1 5" id="KW-0597">Phosphoprotein</keyword>
<evidence type="ECO:0000256" key="4">
    <source>
        <dbReference type="ARBA" id="ARBA00023163"/>
    </source>
</evidence>
<dbReference type="KEGG" id="lby:Lbys_1269"/>
<dbReference type="PROSITE" id="PS50110">
    <property type="entry name" value="RESPONSE_REGULATORY"/>
    <property type="match status" value="1"/>
</dbReference>
<dbReference type="InterPro" id="IPR001789">
    <property type="entry name" value="Sig_transdc_resp-reg_receiver"/>
</dbReference>
<dbReference type="AlphaFoldDB" id="E4RUW6"/>
<organism evidence="8 9">
    <name type="scientific">Leadbetterella byssophila (strain DSM 17132 / JCM 16389 / KACC 11308 / NBRC 106382 / 4M15)</name>
    <dbReference type="NCBI Taxonomy" id="649349"/>
    <lineage>
        <taxon>Bacteria</taxon>
        <taxon>Pseudomonadati</taxon>
        <taxon>Bacteroidota</taxon>
        <taxon>Cytophagia</taxon>
        <taxon>Cytophagales</taxon>
        <taxon>Leadbetterellaceae</taxon>
        <taxon>Leadbetterella</taxon>
    </lineage>
</organism>
<sequence>MKIINLLIADDHPMVADSLGLLLESEPSFNIVGVVNNGWQAIQFVQKYGVDIVLADLQMPLLNGLEMAEKLKEQFPKTKVVILTMSEDSQNIKAALTLGIEGYILKSATKTELIQCIKEVSEGKRYFSERIEKILNQIPSEATPSGKLASEEIKSLTRREKEIIRLVAEDMSNAQIAETLHIAPTTVETHRRNLMKKLGVNSAVALIKLGMKYGIITHE</sequence>
<dbReference type="InterPro" id="IPR011006">
    <property type="entry name" value="CheY-like_superfamily"/>
</dbReference>
<dbReference type="RefSeq" id="WP_013408039.1">
    <property type="nucleotide sequence ID" value="NC_014655.1"/>
</dbReference>
<dbReference type="SMART" id="SM00448">
    <property type="entry name" value="REC"/>
    <property type="match status" value="1"/>
</dbReference>